<protein>
    <submittedName>
        <fullName evidence="10">Beta-N-acetylglucosaminidase domain-containing protein</fullName>
    </submittedName>
</protein>
<dbReference type="PANTHER" id="PTHR13170:SF16">
    <property type="entry name" value="PROTEIN O-GLCNACASE"/>
    <property type="match status" value="1"/>
</dbReference>
<evidence type="ECO:0000256" key="3">
    <source>
        <dbReference type="ARBA" id="ARBA00022837"/>
    </source>
</evidence>
<evidence type="ECO:0000256" key="1">
    <source>
        <dbReference type="ARBA" id="ARBA00022723"/>
    </source>
</evidence>
<feature type="chain" id="PRO_5037393049" evidence="8">
    <location>
        <begin position="29"/>
        <end position="820"/>
    </location>
</feature>
<comment type="caution">
    <text evidence="10">The sequence shown here is derived from an EMBL/GenBank/DDBJ whole genome shotgun (WGS) entry which is preliminary data.</text>
</comment>
<dbReference type="PANTHER" id="PTHR13170">
    <property type="entry name" value="O-GLCNACASE"/>
    <property type="match status" value="1"/>
</dbReference>
<feature type="compositionally biased region" description="Polar residues" evidence="7">
    <location>
        <begin position="48"/>
        <end position="57"/>
    </location>
</feature>
<dbReference type="SMART" id="SM00607">
    <property type="entry name" value="FTP"/>
    <property type="match status" value="1"/>
</dbReference>
<evidence type="ECO:0000313" key="10">
    <source>
        <dbReference type="EMBL" id="MBD0421555.1"/>
    </source>
</evidence>
<evidence type="ECO:0000256" key="6">
    <source>
        <dbReference type="PROSITE-ProRule" id="PRU01353"/>
    </source>
</evidence>
<sequence>MAGRSIAFAALALTGSLAIAAFPPVARAAEPPDAHVTAAANSRPLPSVSPTPQSISRSGDDVTVTGRVLLVVDEHTDASARDRLVRELKKHGVARVDNVSPGAVPQASQGLLTVRLGAAERPDIAAALGDTAVPARAESYALKVSARDAQGEAHPDIALGGTDAAGQFYAVQTLRQLFQRHDDDWTVAGAQVSDYPSMPLRGSIEGFYGPQWTAAERLDHMDFLGEMKSNTYVYAPKDDPYHRDKWREPYPAVRLAELRQLIDRARAGHVRFTFAVSPGASICYSDPADTEALTDKLQAMYDAGVRSFSIPLDDISYTRWNCPGDAEKFGAPGRGAAARAQVGLLNAVQHDFVAEREGVNPLQMVPTEYGDLTDTAYKQTIRATLDPAVQVMWTGTDVVPPQITNAQASKAAELFGRKVFVWDNYPVNDFARTAGRLLLAPYDKREPGLSDHLSGIVSNPMNQQAASKLAVFTMSDFSWNDRGYDRDRSARQAALHLAAGDSRTADAVQVFVDLNHMAPTFGSQPWQPQAPVFGAAVERFWQDHGSDAERAIAEFRPSVRAVAQAPGIIREGVPDKLFLSDASRWLDATQLWGQSMEHGLNVLAALAAHNAAEAAQERQSMDSLAAAASQIMVDPAEQGRHGPVKIGDPFIEDFVARVANLHDESMGLPPLRELARGKQATQISDYEWGGAFPFGADKSVDGDLFDFSTTSGREAQPWWQVDLGASADLEKIEIYNRTDCCAERTKDYYVLVSDQPFSGTLADQLGKPGVWSHHETDQAASPTTIATTARGRYVRVWLAGTDPVELNMAEVQVYGRVQEG</sequence>
<keyword evidence="3" id="KW-0106">Calcium</keyword>
<dbReference type="InterPro" id="IPR051822">
    <property type="entry name" value="Glycosyl_Hydrolase_84"/>
</dbReference>
<dbReference type="Pfam" id="PF07555">
    <property type="entry name" value="NAGidase"/>
    <property type="match status" value="1"/>
</dbReference>
<dbReference type="SUPFAM" id="SSF49785">
    <property type="entry name" value="Galactose-binding domain-like"/>
    <property type="match status" value="1"/>
</dbReference>
<feature type="active site" description="Proton donor" evidence="6">
    <location>
        <position position="314"/>
    </location>
</feature>
<dbReference type="SUPFAM" id="SSF51445">
    <property type="entry name" value="(Trans)glycosidases"/>
    <property type="match status" value="1"/>
</dbReference>
<name>A0A926QSA6_9ACTN</name>
<evidence type="ECO:0000256" key="7">
    <source>
        <dbReference type="SAM" id="MobiDB-lite"/>
    </source>
</evidence>
<dbReference type="GO" id="GO:0005975">
    <property type="term" value="P:carbohydrate metabolic process"/>
    <property type="evidence" value="ECO:0007669"/>
    <property type="project" value="UniProtKB-ARBA"/>
</dbReference>
<dbReference type="AlphaFoldDB" id="A0A926QSA6"/>
<dbReference type="InterPro" id="IPR015882">
    <property type="entry name" value="HEX_bac_N"/>
</dbReference>
<dbReference type="Gene3D" id="1.20.58.460">
    <property type="entry name" value="Hyaluronidase post-catalytic domain-like"/>
    <property type="match status" value="1"/>
</dbReference>
<organism evidence="10 11">
    <name type="scientific">Streptomyces griseicoloratus</name>
    <dbReference type="NCBI Taxonomy" id="2752516"/>
    <lineage>
        <taxon>Bacteria</taxon>
        <taxon>Bacillati</taxon>
        <taxon>Actinomycetota</taxon>
        <taxon>Actinomycetes</taxon>
        <taxon>Kitasatosporales</taxon>
        <taxon>Streptomycetaceae</taxon>
        <taxon>Streptomyces</taxon>
    </lineage>
</organism>
<dbReference type="RefSeq" id="WP_188182535.1">
    <property type="nucleotide sequence ID" value="NZ_JACVQF010000200.1"/>
</dbReference>
<dbReference type="InterPro" id="IPR017853">
    <property type="entry name" value="GH"/>
</dbReference>
<dbReference type="Gene3D" id="3.20.20.80">
    <property type="entry name" value="Glycosidases"/>
    <property type="match status" value="1"/>
</dbReference>
<evidence type="ECO:0000256" key="4">
    <source>
        <dbReference type="ARBA" id="ARBA00023157"/>
    </source>
</evidence>
<evidence type="ECO:0000259" key="9">
    <source>
        <dbReference type="PROSITE" id="PS52009"/>
    </source>
</evidence>
<keyword evidence="5 6" id="KW-0326">Glycosidase</keyword>
<feature type="signal peptide" evidence="8">
    <location>
        <begin position="1"/>
        <end position="28"/>
    </location>
</feature>
<reference evidence="10" key="2">
    <citation type="submission" date="2020-09" db="EMBL/GenBank/DDBJ databases">
        <authorList>
            <person name="Luo X."/>
        </authorList>
    </citation>
    <scope>NUCLEOTIDE SEQUENCE</scope>
    <source>
        <strain evidence="10">TRM S81-3</strain>
    </source>
</reference>
<dbReference type="InterPro" id="IPR006585">
    <property type="entry name" value="FTP1"/>
</dbReference>
<dbReference type="InterPro" id="IPR008979">
    <property type="entry name" value="Galactose-bd-like_sf"/>
</dbReference>
<evidence type="ECO:0000256" key="2">
    <source>
        <dbReference type="ARBA" id="ARBA00022801"/>
    </source>
</evidence>
<gene>
    <name evidence="10" type="ORF">H0H10_20760</name>
</gene>
<dbReference type="GO" id="GO:0046872">
    <property type="term" value="F:metal ion binding"/>
    <property type="evidence" value="ECO:0007669"/>
    <property type="project" value="UniProtKB-KW"/>
</dbReference>
<keyword evidence="2 6" id="KW-0378">Hydrolase</keyword>
<keyword evidence="8" id="KW-0732">Signal</keyword>
<keyword evidence="4" id="KW-1015">Disulfide bond</keyword>
<dbReference type="Pfam" id="PF22633">
    <property type="entry name" value="F5_F8_type_C_2"/>
    <property type="match status" value="1"/>
</dbReference>
<dbReference type="GO" id="GO:1901135">
    <property type="term" value="P:carbohydrate derivative metabolic process"/>
    <property type="evidence" value="ECO:0007669"/>
    <property type="project" value="UniProtKB-ARBA"/>
</dbReference>
<dbReference type="EMBL" id="JACVQF010000200">
    <property type="protein sequence ID" value="MBD0421555.1"/>
    <property type="molecule type" value="Genomic_DNA"/>
</dbReference>
<comment type="similarity">
    <text evidence="6">Belongs to the glycosyl hydrolase 84 family.</text>
</comment>
<dbReference type="PROSITE" id="PS52009">
    <property type="entry name" value="GH84"/>
    <property type="match status" value="1"/>
</dbReference>
<dbReference type="Gene3D" id="3.30.379.10">
    <property type="entry name" value="Chitobiase/beta-hexosaminidase domain 2-like"/>
    <property type="match status" value="1"/>
</dbReference>
<dbReference type="Proteomes" id="UP000621210">
    <property type="component" value="Unassembled WGS sequence"/>
</dbReference>
<accession>A0A926QSA6</accession>
<dbReference type="InterPro" id="IPR011496">
    <property type="entry name" value="O-GlcNAcase_cat"/>
</dbReference>
<keyword evidence="1" id="KW-0479">Metal-binding</keyword>
<evidence type="ECO:0000256" key="5">
    <source>
        <dbReference type="ARBA" id="ARBA00023295"/>
    </source>
</evidence>
<evidence type="ECO:0000256" key="8">
    <source>
        <dbReference type="SAM" id="SignalP"/>
    </source>
</evidence>
<dbReference type="Pfam" id="PF02838">
    <property type="entry name" value="Glyco_hydro_20b"/>
    <property type="match status" value="1"/>
</dbReference>
<dbReference type="SUPFAM" id="SSF55545">
    <property type="entry name" value="beta-N-acetylhexosaminidase-like domain"/>
    <property type="match status" value="1"/>
</dbReference>
<dbReference type="GO" id="GO:0015929">
    <property type="term" value="F:hexosaminidase activity"/>
    <property type="evidence" value="ECO:0007669"/>
    <property type="project" value="UniProtKB-ARBA"/>
</dbReference>
<proteinExistence type="inferred from homology"/>
<dbReference type="Gene3D" id="2.60.120.260">
    <property type="entry name" value="Galactose-binding domain-like"/>
    <property type="match status" value="1"/>
</dbReference>
<feature type="region of interest" description="Disordered" evidence="7">
    <location>
        <begin position="33"/>
        <end position="60"/>
    </location>
</feature>
<reference evidence="10" key="1">
    <citation type="submission" date="2020-09" db="EMBL/GenBank/DDBJ databases">
        <title>Streptomyces grisecoloratus sp. nov., isolated from cotton soil.</title>
        <authorList>
            <person name="Xing L."/>
        </authorList>
    </citation>
    <scope>NUCLEOTIDE SEQUENCE</scope>
    <source>
        <strain evidence="10">TRM S81-3</strain>
    </source>
</reference>
<evidence type="ECO:0000313" key="11">
    <source>
        <dbReference type="Proteomes" id="UP000621210"/>
    </source>
</evidence>
<keyword evidence="11" id="KW-1185">Reference proteome</keyword>
<feature type="domain" description="GH84" evidence="9">
    <location>
        <begin position="199"/>
        <end position="482"/>
    </location>
</feature>
<dbReference type="InterPro" id="IPR029018">
    <property type="entry name" value="Hex-like_dom2"/>
</dbReference>